<dbReference type="InterPro" id="IPR008909">
    <property type="entry name" value="DALR_anticod-bd"/>
</dbReference>
<keyword evidence="6" id="KW-1185">Reference proteome</keyword>
<evidence type="ECO:0000313" key="3">
    <source>
        <dbReference type="EMBL" id="CAF0853122.1"/>
    </source>
</evidence>
<organism evidence="3 6">
    <name type="scientific">Didymodactylos carnosus</name>
    <dbReference type="NCBI Taxonomy" id="1234261"/>
    <lineage>
        <taxon>Eukaryota</taxon>
        <taxon>Metazoa</taxon>
        <taxon>Spiralia</taxon>
        <taxon>Gnathifera</taxon>
        <taxon>Rotifera</taxon>
        <taxon>Eurotatoria</taxon>
        <taxon>Bdelloidea</taxon>
        <taxon>Philodinida</taxon>
        <taxon>Philodinidae</taxon>
        <taxon>Didymodactylos</taxon>
    </lineage>
</organism>
<evidence type="ECO:0000313" key="2">
    <source>
        <dbReference type="EMBL" id="CAF0757239.1"/>
    </source>
</evidence>
<dbReference type="Proteomes" id="UP000682733">
    <property type="component" value="Unassembled WGS sequence"/>
</dbReference>
<dbReference type="AlphaFoldDB" id="A0A813WN70"/>
<dbReference type="InterPro" id="IPR009080">
    <property type="entry name" value="tRNAsynth_Ia_anticodon-bd"/>
</dbReference>
<name>A0A813WN70_9BILA</name>
<dbReference type="Proteomes" id="UP000677228">
    <property type="component" value="Unassembled WGS sequence"/>
</dbReference>
<dbReference type="EMBL" id="CAJOBC010000940">
    <property type="protein sequence ID" value="CAF3640803.1"/>
    <property type="molecule type" value="Genomic_DNA"/>
</dbReference>
<dbReference type="GO" id="GO:0004814">
    <property type="term" value="F:arginine-tRNA ligase activity"/>
    <property type="evidence" value="ECO:0007669"/>
    <property type="project" value="InterPro"/>
</dbReference>
<dbReference type="Gene3D" id="1.10.730.10">
    <property type="entry name" value="Isoleucyl-tRNA Synthetase, Domain 1"/>
    <property type="match status" value="1"/>
</dbReference>
<sequence length="68" mass="7929">MKNNEKLYPPQSISYEKESHFINRALKTLYVKGSEIELSKARLLLYHICRLVLKDGLELLGIEALKRI</sequence>
<accession>A0A813WN70</accession>
<evidence type="ECO:0000313" key="4">
    <source>
        <dbReference type="EMBL" id="CAF3536607.1"/>
    </source>
</evidence>
<evidence type="ECO:0000313" key="6">
    <source>
        <dbReference type="Proteomes" id="UP000663829"/>
    </source>
</evidence>
<evidence type="ECO:0000259" key="1">
    <source>
        <dbReference type="Pfam" id="PF05746"/>
    </source>
</evidence>
<dbReference type="EMBL" id="CAJOBA010000491">
    <property type="protein sequence ID" value="CAF3536607.1"/>
    <property type="molecule type" value="Genomic_DNA"/>
</dbReference>
<dbReference type="Proteomes" id="UP000663829">
    <property type="component" value="Unassembled WGS sequence"/>
</dbReference>
<evidence type="ECO:0000313" key="5">
    <source>
        <dbReference type="EMBL" id="CAF3640803.1"/>
    </source>
</evidence>
<dbReference type="GO" id="GO:0005524">
    <property type="term" value="F:ATP binding"/>
    <property type="evidence" value="ECO:0007669"/>
    <property type="project" value="InterPro"/>
</dbReference>
<dbReference type="OrthoDB" id="68056at2759"/>
<dbReference type="Proteomes" id="UP000681722">
    <property type="component" value="Unassembled WGS sequence"/>
</dbReference>
<dbReference type="EMBL" id="CAJNOQ010000940">
    <property type="protein sequence ID" value="CAF0853122.1"/>
    <property type="molecule type" value="Genomic_DNA"/>
</dbReference>
<protein>
    <recommendedName>
        <fullName evidence="1">DALR anticodon binding domain-containing protein</fullName>
    </recommendedName>
</protein>
<dbReference type="Pfam" id="PF05746">
    <property type="entry name" value="DALR_1"/>
    <property type="match status" value="1"/>
</dbReference>
<reference evidence="3" key="1">
    <citation type="submission" date="2021-02" db="EMBL/GenBank/DDBJ databases">
        <authorList>
            <person name="Nowell W R."/>
        </authorList>
    </citation>
    <scope>NUCLEOTIDE SEQUENCE</scope>
</reference>
<comment type="caution">
    <text evidence="3">The sequence shown here is derived from an EMBL/GenBank/DDBJ whole genome shotgun (WGS) entry which is preliminary data.</text>
</comment>
<feature type="domain" description="DALR anticodon binding" evidence="1">
    <location>
        <begin position="22"/>
        <end position="68"/>
    </location>
</feature>
<dbReference type="GO" id="GO:0006420">
    <property type="term" value="P:arginyl-tRNA aminoacylation"/>
    <property type="evidence" value="ECO:0007669"/>
    <property type="project" value="InterPro"/>
</dbReference>
<dbReference type="EMBL" id="CAJNOK010000491">
    <property type="protein sequence ID" value="CAF0757239.1"/>
    <property type="molecule type" value="Genomic_DNA"/>
</dbReference>
<dbReference type="SUPFAM" id="SSF47323">
    <property type="entry name" value="Anticodon-binding domain of a subclass of class I aminoacyl-tRNA synthetases"/>
    <property type="match status" value="1"/>
</dbReference>
<gene>
    <name evidence="3" type="ORF">GPM918_LOCUS6181</name>
    <name evidence="2" type="ORF">OVA965_LOCUS2352</name>
    <name evidence="5" type="ORF">SRO942_LOCUS6181</name>
    <name evidence="4" type="ORF">TMI583_LOCUS2352</name>
</gene>
<proteinExistence type="predicted"/>